<comment type="caution">
    <text evidence="1">The sequence shown here is derived from an EMBL/GenBank/DDBJ whole genome shotgun (WGS) entry which is preliminary data.</text>
</comment>
<keyword evidence="2" id="KW-1185">Reference proteome</keyword>
<accession>A0A7X2J2J0</accession>
<dbReference type="OrthoDB" id="7065351at2"/>
<sequence length="118" mass="13196">MASQTIQELLAGDTDILTFYSEADNLWEQIWADKLSENEEGLAQLLTDYQTVFEDRCGGKTLGREVMAYSGYGYLYSANQGFENDHQARRLRQAFPSSTCSLEVKAAALKAADVYHLA</sequence>
<dbReference type="EMBL" id="WKKI01000060">
    <property type="protein sequence ID" value="MRX74099.1"/>
    <property type="molecule type" value="Genomic_DNA"/>
</dbReference>
<dbReference type="AlphaFoldDB" id="A0A7X2J2J0"/>
<gene>
    <name evidence="1" type="ORF">GJU40_18405</name>
</gene>
<reference evidence="1 2" key="1">
    <citation type="submission" date="2019-11" db="EMBL/GenBank/DDBJ databases">
        <title>Bacillus lacus genome.</title>
        <authorList>
            <person name="Allen C.J."/>
            <person name="Newman J.D."/>
        </authorList>
    </citation>
    <scope>NUCLEOTIDE SEQUENCE [LARGE SCALE GENOMIC DNA]</scope>
    <source>
        <strain evidence="1 2">KCTC 33946</strain>
    </source>
</reference>
<evidence type="ECO:0000313" key="2">
    <source>
        <dbReference type="Proteomes" id="UP000448867"/>
    </source>
</evidence>
<organism evidence="1 2">
    <name type="scientific">Metabacillus lacus</name>
    <dbReference type="NCBI Taxonomy" id="1983721"/>
    <lineage>
        <taxon>Bacteria</taxon>
        <taxon>Bacillati</taxon>
        <taxon>Bacillota</taxon>
        <taxon>Bacilli</taxon>
        <taxon>Bacillales</taxon>
        <taxon>Bacillaceae</taxon>
        <taxon>Metabacillus</taxon>
    </lineage>
</organism>
<dbReference type="Proteomes" id="UP000448867">
    <property type="component" value="Unassembled WGS sequence"/>
</dbReference>
<evidence type="ECO:0000313" key="1">
    <source>
        <dbReference type="EMBL" id="MRX74099.1"/>
    </source>
</evidence>
<dbReference type="RefSeq" id="WP_154309552.1">
    <property type="nucleotide sequence ID" value="NZ_WKKI01000060.1"/>
</dbReference>
<protein>
    <submittedName>
        <fullName evidence="1">Uncharacterized protein</fullName>
    </submittedName>
</protein>
<name>A0A7X2J2J0_9BACI</name>
<proteinExistence type="predicted"/>